<dbReference type="AlphaFoldDB" id="A0A6A7AWQ5"/>
<keyword evidence="4" id="KW-1185">Reference proteome</keyword>
<feature type="signal peptide" evidence="2">
    <location>
        <begin position="1"/>
        <end position="17"/>
    </location>
</feature>
<evidence type="ECO:0008006" key="5">
    <source>
        <dbReference type="Google" id="ProtNLM"/>
    </source>
</evidence>
<dbReference type="EMBL" id="MU006323">
    <property type="protein sequence ID" value="KAF2847731.1"/>
    <property type="molecule type" value="Genomic_DNA"/>
</dbReference>
<keyword evidence="2" id="KW-0732">Signal</keyword>
<dbReference type="Proteomes" id="UP000799423">
    <property type="component" value="Unassembled WGS sequence"/>
</dbReference>
<sequence>MYTPTLLTVLLASTALAVPNMLPQPEKRHDTSYSAAGYNPVSTVTVTSYTTVFTPAATTVSSANVTHTYASLSLMTFTLDLTSTTTLTVTRSANASTSTTTKASASSTSITPTEAASPTSSTSVPTPSVLAGVYICSDINWQGSCIHHRTPLGSSPSSCTTLNGTASSIGPDVGFSCNLYTNSYCDAIFTDGRDVMTLKYPGTADLRSTSKGDLNDKVYSYQCFEDEDVGGEEE</sequence>
<accession>A0A6A7AWQ5</accession>
<feature type="chain" id="PRO_5025366181" description="Ig-like domain-containing protein" evidence="2">
    <location>
        <begin position="18"/>
        <end position="234"/>
    </location>
</feature>
<evidence type="ECO:0000313" key="4">
    <source>
        <dbReference type="Proteomes" id="UP000799423"/>
    </source>
</evidence>
<gene>
    <name evidence="3" type="ORF">T440DRAFT_520634</name>
</gene>
<feature type="region of interest" description="Disordered" evidence="1">
    <location>
        <begin position="90"/>
        <end position="124"/>
    </location>
</feature>
<name>A0A6A7AWQ5_9PLEO</name>
<protein>
    <recommendedName>
        <fullName evidence="5">Ig-like domain-containing protein</fullName>
    </recommendedName>
</protein>
<evidence type="ECO:0000256" key="2">
    <source>
        <dbReference type="SAM" id="SignalP"/>
    </source>
</evidence>
<proteinExistence type="predicted"/>
<reference evidence="3" key="1">
    <citation type="submission" date="2020-01" db="EMBL/GenBank/DDBJ databases">
        <authorList>
            <consortium name="DOE Joint Genome Institute"/>
            <person name="Haridas S."/>
            <person name="Albert R."/>
            <person name="Binder M."/>
            <person name="Bloem J."/>
            <person name="Labutti K."/>
            <person name="Salamov A."/>
            <person name="Andreopoulos B."/>
            <person name="Baker S.E."/>
            <person name="Barry K."/>
            <person name="Bills G."/>
            <person name="Bluhm B.H."/>
            <person name="Cannon C."/>
            <person name="Castanera R."/>
            <person name="Culley D.E."/>
            <person name="Daum C."/>
            <person name="Ezra D."/>
            <person name="Gonzalez J.B."/>
            <person name="Henrissat B."/>
            <person name="Kuo A."/>
            <person name="Liang C."/>
            <person name="Lipzen A."/>
            <person name="Lutzoni F."/>
            <person name="Magnuson J."/>
            <person name="Mondo S."/>
            <person name="Nolan M."/>
            <person name="Ohm R."/>
            <person name="Pangilinan J."/>
            <person name="Park H.-J."/>
            <person name="Ramirez L."/>
            <person name="Alfaro M."/>
            <person name="Sun H."/>
            <person name="Tritt A."/>
            <person name="Yoshinaga Y."/>
            <person name="Zwiers L.-H."/>
            <person name="Turgeon B.G."/>
            <person name="Goodwin S.B."/>
            <person name="Spatafora J.W."/>
            <person name="Crous P.W."/>
            <person name="Grigoriev I.V."/>
        </authorList>
    </citation>
    <scope>NUCLEOTIDE SEQUENCE</scope>
    <source>
        <strain evidence="3">IPT5</strain>
    </source>
</reference>
<evidence type="ECO:0000313" key="3">
    <source>
        <dbReference type="EMBL" id="KAF2847731.1"/>
    </source>
</evidence>
<evidence type="ECO:0000256" key="1">
    <source>
        <dbReference type="SAM" id="MobiDB-lite"/>
    </source>
</evidence>
<dbReference type="OrthoDB" id="2910287at2759"/>
<organism evidence="3 4">
    <name type="scientific">Plenodomus tracheiphilus IPT5</name>
    <dbReference type="NCBI Taxonomy" id="1408161"/>
    <lineage>
        <taxon>Eukaryota</taxon>
        <taxon>Fungi</taxon>
        <taxon>Dikarya</taxon>
        <taxon>Ascomycota</taxon>
        <taxon>Pezizomycotina</taxon>
        <taxon>Dothideomycetes</taxon>
        <taxon>Pleosporomycetidae</taxon>
        <taxon>Pleosporales</taxon>
        <taxon>Pleosporineae</taxon>
        <taxon>Leptosphaeriaceae</taxon>
        <taxon>Plenodomus</taxon>
    </lineage>
</organism>